<gene>
    <name evidence="2" type="ORF">S01H4_56015</name>
</gene>
<dbReference type="Gene3D" id="1.10.10.10">
    <property type="entry name" value="Winged helix-like DNA-binding domain superfamily/Winged helix DNA-binding domain"/>
    <property type="match status" value="1"/>
</dbReference>
<protein>
    <recommendedName>
        <fullName evidence="1">HTH bat-type domain-containing protein</fullName>
    </recommendedName>
</protein>
<accession>X1DQV9</accession>
<dbReference type="SUPFAM" id="SSF88659">
    <property type="entry name" value="Sigma3 and sigma4 domains of RNA polymerase sigma factors"/>
    <property type="match status" value="1"/>
</dbReference>
<feature type="non-terminal residue" evidence="2">
    <location>
        <position position="1"/>
    </location>
</feature>
<dbReference type="Pfam" id="PF04967">
    <property type="entry name" value="HTH_10"/>
    <property type="match status" value="1"/>
</dbReference>
<dbReference type="PANTHER" id="PTHR34236">
    <property type="entry name" value="DIMETHYL SULFOXIDE REDUCTASE TRANSCRIPTIONAL ACTIVATOR"/>
    <property type="match status" value="1"/>
</dbReference>
<evidence type="ECO:0000313" key="2">
    <source>
        <dbReference type="EMBL" id="GAH10630.1"/>
    </source>
</evidence>
<sequence length="87" mass="10209">HEDFQIKLKSIQETKIDEIFLPHIMPKLSPKQKKVIELAVKLGYFDFPRKINLDGLAKELKLSKQTVQQHLRIAEKKLVPFLTENML</sequence>
<feature type="domain" description="HTH bat-type" evidence="1">
    <location>
        <begin position="28"/>
        <end position="79"/>
    </location>
</feature>
<dbReference type="InterPro" id="IPR013324">
    <property type="entry name" value="RNA_pol_sigma_r3/r4-like"/>
</dbReference>
<evidence type="ECO:0000259" key="1">
    <source>
        <dbReference type="Pfam" id="PF04967"/>
    </source>
</evidence>
<name>X1DQV9_9ZZZZ</name>
<proteinExistence type="predicted"/>
<dbReference type="AlphaFoldDB" id="X1DQV9"/>
<comment type="caution">
    <text evidence="2">The sequence shown here is derived from an EMBL/GenBank/DDBJ whole genome shotgun (WGS) entry which is preliminary data.</text>
</comment>
<reference evidence="2" key="1">
    <citation type="journal article" date="2014" name="Front. Microbiol.">
        <title>High frequency of phylogenetically diverse reductive dehalogenase-homologous genes in deep subseafloor sedimentary metagenomes.</title>
        <authorList>
            <person name="Kawai M."/>
            <person name="Futagami T."/>
            <person name="Toyoda A."/>
            <person name="Takaki Y."/>
            <person name="Nishi S."/>
            <person name="Hori S."/>
            <person name="Arai W."/>
            <person name="Tsubouchi T."/>
            <person name="Morono Y."/>
            <person name="Uchiyama I."/>
            <person name="Ito T."/>
            <person name="Fujiyama A."/>
            <person name="Inagaki F."/>
            <person name="Takami H."/>
        </authorList>
    </citation>
    <scope>NUCLEOTIDE SEQUENCE</scope>
    <source>
        <strain evidence="2">Expedition CK06-06</strain>
    </source>
</reference>
<organism evidence="2">
    <name type="scientific">marine sediment metagenome</name>
    <dbReference type="NCBI Taxonomy" id="412755"/>
    <lineage>
        <taxon>unclassified sequences</taxon>
        <taxon>metagenomes</taxon>
        <taxon>ecological metagenomes</taxon>
    </lineage>
</organism>
<dbReference type="PANTHER" id="PTHR34236:SF1">
    <property type="entry name" value="DIMETHYL SULFOXIDE REDUCTASE TRANSCRIPTIONAL ACTIVATOR"/>
    <property type="match status" value="1"/>
</dbReference>
<dbReference type="InterPro" id="IPR007050">
    <property type="entry name" value="HTH_bacterioopsin"/>
</dbReference>
<dbReference type="InterPro" id="IPR036388">
    <property type="entry name" value="WH-like_DNA-bd_sf"/>
</dbReference>
<dbReference type="EMBL" id="BART01032408">
    <property type="protein sequence ID" value="GAH10630.1"/>
    <property type="molecule type" value="Genomic_DNA"/>
</dbReference>